<sequence length="170" mass="19232">MYFHVLGRRGDRRKGDRVSVPGVLEPTGPNRAFSRDGRPQRAHIEPVRSEPEPETPEADDRPNPADARTPEEFLLTMRRYLAWAGGWSYLELEYKCGGVVAADKFQRALEGTELPGYVFLMAFVTACVGTDEGERLRWATSWHRLRRAARAAEPARPHLHGLPGNRTDPR</sequence>
<protein>
    <submittedName>
        <fullName evidence="2">Uncharacterized protein</fullName>
    </submittedName>
</protein>
<reference evidence="3" key="2">
    <citation type="submission" date="2012-08" db="EMBL/GenBank/DDBJ databases">
        <title>Whole-genome sequence of Nocardiopsis alba strain ATCC BAA-2165 associated with honeybees.</title>
        <authorList>
            <person name="Qiao J."/>
            <person name="Chen L."/>
            <person name="Li Y."/>
            <person name="Wang J."/>
            <person name="Zhang W."/>
            <person name="Chen S."/>
        </authorList>
    </citation>
    <scope>NUCLEOTIDE SEQUENCE [LARGE SCALE GENOMIC DNA]</scope>
    <source>
        <strain evidence="3">ATCC BAA-2165 / BE74</strain>
    </source>
</reference>
<evidence type="ECO:0000313" key="2">
    <source>
        <dbReference type="EMBL" id="AFR10896.1"/>
    </source>
</evidence>
<accession>J7LDW0</accession>
<dbReference type="STRING" id="1205910.B005_2114"/>
<feature type="region of interest" description="Disordered" evidence="1">
    <location>
        <begin position="1"/>
        <end position="67"/>
    </location>
</feature>
<organism evidence="2 3">
    <name type="scientific">Nocardiopsis alba (strain ATCC BAA-2165 / BE74)</name>
    <dbReference type="NCBI Taxonomy" id="1205910"/>
    <lineage>
        <taxon>Bacteria</taxon>
        <taxon>Bacillati</taxon>
        <taxon>Actinomycetota</taxon>
        <taxon>Actinomycetes</taxon>
        <taxon>Streptosporangiales</taxon>
        <taxon>Nocardiopsidaceae</taxon>
        <taxon>Nocardiopsis</taxon>
    </lineage>
</organism>
<reference evidence="2 3" key="1">
    <citation type="journal article" date="2012" name="J. Bacteriol.">
        <title>Whole-Genome Sequence of Nocardiopsis alba Strain ATCC BAA-2165, Associated with Honeybees.</title>
        <authorList>
            <person name="Qiao J."/>
            <person name="Chen L."/>
            <person name="Li Y."/>
            <person name="Wang J."/>
            <person name="Zhang W."/>
            <person name="Chen S."/>
        </authorList>
    </citation>
    <scope>NUCLEOTIDE SEQUENCE [LARGE SCALE GENOMIC DNA]</scope>
    <source>
        <strain evidence="3">ATCC BAA-2165 / BE74</strain>
    </source>
</reference>
<evidence type="ECO:0000256" key="1">
    <source>
        <dbReference type="SAM" id="MobiDB-lite"/>
    </source>
</evidence>
<evidence type="ECO:0000313" key="3">
    <source>
        <dbReference type="Proteomes" id="UP000003779"/>
    </source>
</evidence>
<dbReference type="EMBL" id="CP003788">
    <property type="protein sequence ID" value="AFR10896.1"/>
    <property type="molecule type" value="Genomic_DNA"/>
</dbReference>
<feature type="compositionally biased region" description="Basic and acidic residues" evidence="1">
    <location>
        <begin position="58"/>
        <end position="67"/>
    </location>
</feature>
<dbReference type="HOGENOM" id="CLU_133771_0_0_11"/>
<dbReference type="KEGG" id="nal:B005_2114"/>
<proteinExistence type="predicted"/>
<dbReference type="Proteomes" id="UP000003779">
    <property type="component" value="Chromosome"/>
</dbReference>
<dbReference type="AlphaFoldDB" id="J7LDW0"/>
<feature type="compositionally biased region" description="Basic residues" evidence="1">
    <location>
        <begin position="1"/>
        <end position="12"/>
    </location>
</feature>
<dbReference type="PATRIC" id="fig|1205910.3.peg.1996"/>
<gene>
    <name evidence="2" type="ordered locus">B005_2114</name>
</gene>
<name>J7LDW0_NOCAA</name>
<feature type="compositionally biased region" description="Basic and acidic residues" evidence="1">
    <location>
        <begin position="33"/>
        <end position="51"/>
    </location>
</feature>